<name>A4JFQ6_BURVG</name>
<protein>
    <submittedName>
        <fullName evidence="2">Uncharacterized protein</fullName>
    </submittedName>
</protein>
<evidence type="ECO:0000256" key="1">
    <source>
        <dbReference type="SAM" id="MobiDB-lite"/>
    </source>
</evidence>
<dbReference type="KEGG" id="bvi:Bcep1808_2107"/>
<evidence type="ECO:0000313" key="3">
    <source>
        <dbReference type="Proteomes" id="UP000002287"/>
    </source>
</evidence>
<feature type="compositionally biased region" description="Low complexity" evidence="1">
    <location>
        <begin position="246"/>
        <end position="256"/>
    </location>
</feature>
<gene>
    <name evidence="2" type="ordered locus">Bcep1808_2107</name>
</gene>
<dbReference type="Proteomes" id="UP000002287">
    <property type="component" value="Chromosome 1"/>
</dbReference>
<accession>A4JFQ6</accession>
<sequence length="327" mass="33997">MSNIANKSGVEKHALMDWPSALRVGQLAVTSCGLSAARDQHKVRFEGADSAQDVESVDGADGVDVDAAGNLDALIDAMGRAVIAGEREKAGRLHEQAVALLTAQADDVEAYRRGFDRLLLEGFTSLCAVGDASEVAREAARLRGRAEIVAAGLARAAEHGRLDAARLALAALPDSGERATAAGAGAGNARPVNPERKLADAIEAVARLLRDGELEDALVWRGRALCAVATGDAIPASSKAASVDPTAGEAKATDTAAARRERQKAEARRSAWRAIAAECMRRMALDPSQRRAACALAVAMEPLCPGLMAAYGLATAKAKAPRRAAHE</sequence>
<dbReference type="EMBL" id="CP000614">
    <property type="protein sequence ID" value="ABO55109.1"/>
    <property type="molecule type" value="Genomic_DNA"/>
</dbReference>
<proteinExistence type="predicted"/>
<reference evidence="3" key="1">
    <citation type="submission" date="2007-03" db="EMBL/GenBank/DDBJ databases">
        <title>Complete sequence of chromosome 1 of Burkholderia vietnamiensis G4.</title>
        <authorList>
            <consortium name="US DOE Joint Genome Institute"/>
            <person name="Copeland A."/>
            <person name="Lucas S."/>
            <person name="Lapidus A."/>
            <person name="Barry K."/>
            <person name="Detter J.C."/>
            <person name="Glavina del Rio T."/>
            <person name="Hammon N."/>
            <person name="Israni S."/>
            <person name="Dalin E."/>
            <person name="Tice H."/>
            <person name="Pitluck S."/>
            <person name="Chain P."/>
            <person name="Malfatti S."/>
            <person name="Shin M."/>
            <person name="Vergez L."/>
            <person name="Schmutz J."/>
            <person name="Larimer F."/>
            <person name="Land M."/>
            <person name="Hauser L."/>
            <person name="Kyrpides N."/>
            <person name="Tiedje J."/>
            <person name="Richardson P."/>
        </authorList>
    </citation>
    <scope>NUCLEOTIDE SEQUENCE [LARGE SCALE GENOMIC DNA]</scope>
    <source>
        <strain evidence="3">G4 / LMG 22486</strain>
    </source>
</reference>
<dbReference type="HOGENOM" id="CLU_849102_0_0_4"/>
<feature type="region of interest" description="Disordered" evidence="1">
    <location>
        <begin position="237"/>
        <end position="265"/>
    </location>
</feature>
<organism evidence="2 3">
    <name type="scientific">Burkholderia vietnamiensis (strain G4 / LMG 22486)</name>
    <name type="common">Burkholderia cepacia (strain R1808)</name>
    <dbReference type="NCBI Taxonomy" id="269482"/>
    <lineage>
        <taxon>Bacteria</taxon>
        <taxon>Pseudomonadati</taxon>
        <taxon>Pseudomonadota</taxon>
        <taxon>Betaproteobacteria</taxon>
        <taxon>Burkholderiales</taxon>
        <taxon>Burkholderiaceae</taxon>
        <taxon>Burkholderia</taxon>
        <taxon>Burkholderia cepacia complex</taxon>
    </lineage>
</organism>
<dbReference type="AlphaFoldDB" id="A4JFQ6"/>
<evidence type="ECO:0000313" key="2">
    <source>
        <dbReference type="EMBL" id="ABO55109.1"/>
    </source>
</evidence>